<reference evidence="3 4" key="1">
    <citation type="submission" date="2019-07" db="EMBL/GenBank/DDBJ databases">
        <title>Whole genome shotgun sequence of Methylobacterium haplocladii NBRC 107714.</title>
        <authorList>
            <person name="Hosoyama A."/>
            <person name="Uohara A."/>
            <person name="Ohji S."/>
            <person name="Ichikawa N."/>
        </authorList>
    </citation>
    <scope>NUCLEOTIDE SEQUENCE [LARGE SCALE GENOMIC DNA]</scope>
    <source>
        <strain evidence="3 4">NBRC 107714</strain>
    </source>
</reference>
<keyword evidence="4" id="KW-1185">Reference proteome</keyword>
<feature type="compositionally biased region" description="Basic and acidic residues" evidence="1">
    <location>
        <begin position="11"/>
        <end position="21"/>
    </location>
</feature>
<dbReference type="InterPro" id="IPR036869">
    <property type="entry name" value="J_dom_sf"/>
</dbReference>
<dbReference type="RefSeq" id="WP_147076144.1">
    <property type="nucleotide sequence ID" value="NZ_BJZT01000002.1"/>
</dbReference>
<dbReference type="Proteomes" id="UP000321258">
    <property type="component" value="Unassembled WGS sequence"/>
</dbReference>
<evidence type="ECO:0000313" key="4">
    <source>
        <dbReference type="Proteomes" id="UP000321258"/>
    </source>
</evidence>
<dbReference type="EMBL" id="BJZT01000002">
    <property type="protein sequence ID" value="GEO97766.1"/>
    <property type="molecule type" value="Genomic_DNA"/>
</dbReference>
<accession>A0A512IJ85</accession>
<protein>
    <submittedName>
        <fullName evidence="3">Molecular chaperone DnaJ</fullName>
    </submittedName>
</protein>
<feature type="domain" description="J" evidence="2">
    <location>
        <begin position="167"/>
        <end position="224"/>
    </location>
</feature>
<dbReference type="OrthoDB" id="9786294at2"/>
<gene>
    <name evidence="3" type="primary">dnaJ_1</name>
    <name evidence="3" type="ORF">MHA02_01540</name>
</gene>
<evidence type="ECO:0000313" key="3">
    <source>
        <dbReference type="EMBL" id="GEO97766.1"/>
    </source>
</evidence>
<dbReference type="PROSITE" id="PS50076">
    <property type="entry name" value="DNAJ_2"/>
    <property type="match status" value="1"/>
</dbReference>
<dbReference type="Gene3D" id="1.10.287.110">
    <property type="entry name" value="DnaJ domain"/>
    <property type="match status" value="1"/>
</dbReference>
<evidence type="ECO:0000259" key="2">
    <source>
        <dbReference type="PROSITE" id="PS50076"/>
    </source>
</evidence>
<comment type="caution">
    <text evidence="3">The sequence shown here is derived from an EMBL/GenBank/DDBJ whole genome shotgun (WGS) entry which is preliminary data.</text>
</comment>
<organism evidence="3 4">
    <name type="scientific">Methylobacterium haplocladii</name>
    <dbReference type="NCBI Taxonomy" id="1176176"/>
    <lineage>
        <taxon>Bacteria</taxon>
        <taxon>Pseudomonadati</taxon>
        <taxon>Pseudomonadota</taxon>
        <taxon>Alphaproteobacteria</taxon>
        <taxon>Hyphomicrobiales</taxon>
        <taxon>Methylobacteriaceae</taxon>
        <taxon>Methylobacterium</taxon>
    </lineage>
</organism>
<dbReference type="CDD" id="cd06257">
    <property type="entry name" value="DnaJ"/>
    <property type="match status" value="1"/>
</dbReference>
<dbReference type="PRINTS" id="PR00625">
    <property type="entry name" value="JDOMAIN"/>
</dbReference>
<proteinExistence type="predicted"/>
<dbReference type="SMART" id="SM00271">
    <property type="entry name" value="DnaJ"/>
    <property type="match status" value="1"/>
</dbReference>
<feature type="compositionally biased region" description="Low complexity" evidence="1">
    <location>
        <begin position="22"/>
        <end position="38"/>
    </location>
</feature>
<feature type="region of interest" description="Disordered" evidence="1">
    <location>
        <begin position="1"/>
        <end position="42"/>
    </location>
</feature>
<sequence>MDLNSPLFDSIRIKPTCDEPKPGSAKAKGRASGKAGAGQTATGDALCEVPGCTHAGLYRAPKGRKHEGEYHRFCIDHVRAYNASYNYFDGMNDDAVQAFQKDAVIGHRPTWAMGAGGRPTDGKKPETERDWAYADPLGVLRAAGVAGKERHAPPEPMRPRLSPAARKALDVLGLDETADTAAIKTQYKTLVKRFHPDANGGDRSFEDRLRDIIRAHDVLRAANLC</sequence>
<dbReference type="InterPro" id="IPR001623">
    <property type="entry name" value="DnaJ_domain"/>
</dbReference>
<dbReference type="AlphaFoldDB" id="A0A512IJ85"/>
<dbReference type="Pfam" id="PF00226">
    <property type="entry name" value="DnaJ"/>
    <property type="match status" value="1"/>
</dbReference>
<dbReference type="SUPFAM" id="SSF46565">
    <property type="entry name" value="Chaperone J-domain"/>
    <property type="match status" value="1"/>
</dbReference>
<name>A0A512IJ85_9HYPH</name>
<evidence type="ECO:0000256" key="1">
    <source>
        <dbReference type="SAM" id="MobiDB-lite"/>
    </source>
</evidence>